<keyword evidence="7" id="KW-1185">Reference proteome</keyword>
<gene>
    <name evidence="6" type="ORF">ABGN05_17360</name>
</gene>
<evidence type="ECO:0000256" key="3">
    <source>
        <dbReference type="ARBA" id="ARBA00022970"/>
    </source>
</evidence>
<evidence type="ECO:0000256" key="2">
    <source>
        <dbReference type="ARBA" id="ARBA00022729"/>
    </source>
</evidence>
<keyword evidence="3" id="KW-0029">Amino-acid transport</keyword>
<organism evidence="6 7">
    <name type="scientific">Aquibium pacificus</name>
    <dbReference type="NCBI Taxonomy" id="3153579"/>
    <lineage>
        <taxon>Bacteria</taxon>
        <taxon>Pseudomonadati</taxon>
        <taxon>Pseudomonadota</taxon>
        <taxon>Alphaproteobacteria</taxon>
        <taxon>Hyphomicrobiales</taxon>
        <taxon>Phyllobacteriaceae</taxon>
        <taxon>Aquibium</taxon>
    </lineage>
</organism>
<keyword evidence="3" id="KW-0813">Transport</keyword>
<comment type="caution">
    <text evidence="6">The sequence shown here is derived from an EMBL/GenBank/DDBJ whole genome shotgun (WGS) entry which is preliminary data.</text>
</comment>
<dbReference type="InterPro" id="IPR051010">
    <property type="entry name" value="BCAA_transport"/>
</dbReference>
<dbReference type="Proteomes" id="UP001556692">
    <property type="component" value="Unassembled WGS sequence"/>
</dbReference>
<reference evidence="6 7" key="1">
    <citation type="submission" date="2024-05" db="EMBL/GenBank/DDBJ databases">
        <authorList>
            <person name="Jiang F."/>
        </authorList>
    </citation>
    <scope>NUCLEOTIDE SEQUENCE [LARGE SCALE GENOMIC DNA]</scope>
    <source>
        <strain evidence="6 7">LZ166</strain>
    </source>
</reference>
<feature type="domain" description="Leucine-binding protein" evidence="5">
    <location>
        <begin position="30"/>
        <end position="362"/>
    </location>
</feature>
<evidence type="ECO:0000256" key="1">
    <source>
        <dbReference type="ARBA" id="ARBA00010062"/>
    </source>
</evidence>
<accession>A0ABV3SKX1</accession>
<name>A0ABV3SKX1_9HYPH</name>
<dbReference type="InterPro" id="IPR028081">
    <property type="entry name" value="Leu-bd"/>
</dbReference>
<dbReference type="Pfam" id="PF13458">
    <property type="entry name" value="Peripla_BP_6"/>
    <property type="match status" value="1"/>
</dbReference>
<sequence length="379" mass="39479">MKLTRRILLAGAIAFSASTAFTAASFAETATIGVMNAMTGPYAFGGVPIQNAMKLAIEQANASGALGDLKLEVVEGDTAGDKGQTITLVSKFAQSDNALMIIGPTTSIEGTAGAPVANELKVPIMAIGSSTGILDAGPYSFKVQAVGSDIMGALSDYVANNMGAKKISIVFDRGNDGFVGQKDAFKKKIEEAGVEIVSEEGILATDTDFLALATKLASQEIDAFFVAAPAEVGANFLLQTRQAGVPMDIRFVGPSTFATPAFVDTAQGAAEGSIVLADYFMGSPDEANQAFVKAYQDKYGSQPDNWAAMGYALASLAVEAIKDAGPNPDREKVKDALSNLKDEPTIIGNHTWSMDEGRNPHYGAAILLVKDGAFELAPQ</sequence>
<comment type="similarity">
    <text evidence="1">Belongs to the leucine-binding protein family.</text>
</comment>
<evidence type="ECO:0000256" key="4">
    <source>
        <dbReference type="SAM" id="SignalP"/>
    </source>
</evidence>
<evidence type="ECO:0000313" key="6">
    <source>
        <dbReference type="EMBL" id="MEX0407430.1"/>
    </source>
</evidence>
<dbReference type="InterPro" id="IPR028082">
    <property type="entry name" value="Peripla_BP_I"/>
</dbReference>
<dbReference type="PANTHER" id="PTHR30483">
    <property type="entry name" value="LEUCINE-SPECIFIC-BINDING PROTEIN"/>
    <property type="match status" value="1"/>
</dbReference>
<dbReference type="EMBL" id="JBDPGJ010000004">
    <property type="protein sequence ID" value="MEX0407430.1"/>
    <property type="molecule type" value="Genomic_DNA"/>
</dbReference>
<proteinExistence type="inferred from homology"/>
<protein>
    <submittedName>
        <fullName evidence="6">ABC transporter substrate-binding protein</fullName>
    </submittedName>
</protein>
<dbReference type="Gene3D" id="3.40.50.2300">
    <property type="match status" value="2"/>
</dbReference>
<feature type="signal peptide" evidence="4">
    <location>
        <begin position="1"/>
        <end position="23"/>
    </location>
</feature>
<evidence type="ECO:0000259" key="5">
    <source>
        <dbReference type="Pfam" id="PF13458"/>
    </source>
</evidence>
<dbReference type="SUPFAM" id="SSF53822">
    <property type="entry name" value="Periplasmic binding protein-like I"/>
    <property type="match status" value="1"/>
</dbReference>
<dbReference type="RefSeq" id="WP_367955311.1">
    <property type="nucleotide sequence ID" value="NZ_JBDPGJ010000004.1"/>
</dbReference>
<feature type="chain" id="PRO_5045414993" evidence="4">
    <location>
        <begin position="24"/>
        <end position="379"/>
    </location>
</feature>
<keyword evidence="2 4" id="KW-0732">Signal</keyword>
<evidence type="ECO:0000313" key="7">
    <source>
        <dbReference type="Proteomes" id="UP001556692"/>
    </source>
</evidence>
<dbReference type="PANTHER" id="PTHR30483:SF6">
    <property type="entry name" value="PERIPLASMIC BINDING PROTEIN OF ABC TRANSPORTER FOR NATURAL AMINO ACIDS"/>
    <property type="match status" value="1"/>
</dbReference>